<evidence type="ECO:0000313" key="2">
    <source>
        <dbReference type="Proteomes" id="UP001159427"/>
    </source>
</evidence>
<comment type="caution">
    <text evidence="1">The sequence shown here is derived from an EMBL/GenBank/DDBJ whole genome shotgun (WGS) entry which is preliminary data.</text>
</comment>
<sequence length="157" mass="18364">MGRFVEDISNSSLTDAKYTENDQLRHGTQRRLRLKNRKGLERQWRKIRSTISRKRYVNQCNLVNNLIYESKMTFCSSVIEENKSNQAILFTAVDKMLNRLAPKKLPQDDNAADLANKFTEFFVHKEETIRNSLNSPGFYPNDEKLSAQLQMSYILLL</sequence>
<organism evidence="1 2">
    <name type="scientific">Porites evermanni</name>
    <dbReference type="NCBI Taxonomy" id="104178"/>
    <lineage>
        <taxon>Eukaryota</taxon>
        <taxon>Metazoa</taxon>
        <taxon>Cnidaria</taxon>
        <taxon>Anthozoa</taxon>
        <taxon>Hexacorallia</taxon>
        <taxon>Scleractinia</taxon>
        <taxon>Fungiina</taxon>
        <taxon>Poritidae</taxon>
        <taxon>Porites</taxon>
    </lineage>
</organism>
<dbReference type="Proteomes" id="UP001159427">
    <property type="component" value="Unassembled WGS sequence"/>
</dbReference>
<reference evidence="1 2" key="1">
    <citation type="submission" date="2022-05" db="EMBL/GenBank/DDBJ databases">
        <authorList>
            <consortium name="Genoscope - CEA"/>
            <person name="William W."/>
        </authorList>
    </citation>
    <scope>NUCLEOTIDE SEQUENCE [LARGE SCALE GENOMIC DNA]</scope>
</reference>
<accession>A0ABN8LQW9</accession>
<protein>
    <submittedName>
        <fullName evidence="1">Uncharacterized protein</fullName>
    </submittedName>
</protein>
<evidence type="ECO:0000313" key="1">
    <source>
        <dbReference type="EMBL" id="CAH3018885.1"/>
    </source>
</evidence>
<keyword evidence="2" id="KW-1185">Reference proteome</keyword>
<gene>
    <name evidence="1" type="ORF">PEVE_00045192</name>
</gene>
<name>A0ABN8LQW9_9CNID</name>
<dbReference type="EMBL" id="CALNXI010000099">
    <property type="protein sequence ID" value="CAH3018885.1"/>
    <property type="molecule type" value="Genomic_DNA"/>
</dbReference>
<proteinExistence type="predicted"/>